<comment type="function">
    <text evidence="1 15">Converts 2,5-diamino-6-(ribosylamino)-4(3h)-pyrimidinone 5'-phosphate into 5-amino-6-(ribosylamino)-2,4(1h,3h)-pyrimidinedione 5'-phosphate.</text>
</comment>
<dbReference type="PATRIC" id="fig|889306.3.peg.3062"/>
<dbReference type="SUPFAM" id="SSF53927">
    <property type="entry name" value="Cytidine deaminase-like"/>
    <property type="match status" value="1"/>
</dbReference>
<evidence type="ECO:0000256" key="6">
    <source>
        <dbReference type="ARBA" id="ARBA00022619"/>
    </source>
</evidence>
<gene>
    <name evidence="20" type="ORF">KP78_30510</name>
</gene>
<dbReference type="InterPro" id="IPR004794">
    <property type="entry name" value="Eubact_RibD"/>
</dbReference>
<evidence type="ECO:0000256" key="12">
    <source>
        <dbReference type="ARBA" id="ARBA00023268"/>
    </source>
</evidence>
<dbReference type="PIRSF" id="PIRSF006769">
    <property type="entry name" value="RibD"/>
    <property type="match status" value="1"/>
</dbReference>
<dbReference type="PROSITE" id="PS51747">
    <property type="entry name" value="CYT_DCMP_DEAMINASES_2"/>
    <property type="match status" value="1"/>
</dbReference>
<keyword evidence="7 15" id="KW-0479">Metal-binding</keyword>
<name>A0A0C2V996_9BACL</name>
<dbReference type="UniPathway" id="UPA00275">
    <property type="reaction ID" value="UER00401"/>
</dbReference>
<feature type="binding site" evidence="17">
    <location>
        <begin position="293"/>
        <end position="299"/>
    </location>
    <ligand>
        <name>NADP(+)</name>
        <dbReference type="ChEBI" id="CHEBI:58349"/>
    </ligand>
</feature>
<comment type="catalytic activity">
    <reaction evidence="13 15">
        <text>5-amino-6-(5-phospho-D-ribitylamino)uracil + NADP(+) = 5-amino-6-(5-phospho-D-ribosylamino)uracil + NADPH + H(+)</text>
        <dbReference type="Rhea" id="RHEA:17845"/>
        <dbReference type="ChEBI" id="CHEBI:15378"/>
        <dbReference type="ChEBI" id="CHEBI:57783"/>
        <dbReference type="ChEBI" id="CHEBI:58349"/>
        <dbReference type="ChEBI" id="CHEBI:58421"/>
        <dbReference type="ChEBI" id="CHEBI:58453"/>
        <dbReference type="EC" id="1.1.1.193"/>
    </reaction>
</comment>
<feature type="binding site" evidence="17">
    <location>
        <position position="167"/>
    </location>
    <ligand>
        <name>substrate</name>
    </ligand>
</feature>
<feature type="binding site" evidence="18">
    <location>
        <position position="83"/>
    </location>
    <ligand>
        <name>Zn(2+)</name>
        <dbReference type="ChEBI" id="CHEBI:29105"/>
        <note>catalytic</note>
    </ligand>
</feature>
<comment type="caution">
    <text evidence="20">The sequence shown here is derived from an EMBL/GenBank/DDBJ whole genome shotgun (WGS) entry which is preliminary data.</text>
</comment>
<dbReference type="Gene3D" id="3.40.140.10">
    <property type="entry name" value="Cytidine Deaminase, domain 2"/>
    <property type="match status" value="1"/>
</dbReference>
<feature type="binding site" evidence="17">
    <location>
        <position position="199"/>
    </location>
    <ligand>
        <name>NADP(+)</name>
        <dbReference type="ChEBI" id="CHEBI:58349"/>
    </ligand>
</feature>
<dbReference type="PANTHER" id="PTHR38011">
    <property type="entry name" value="DIHYDROFOLATE REDUCTASE FAMILY PROTEIN (AFU_ORTHOLOGUE AFUA_8G06820)"/>
    <property type="match status" value="1"/>
</dbReference>
<feature type="binding site" evidence="18">
    <location>
        <position position="49"/>
    </location>
    <ligand>
        <name>Zn(2+)</name>
        <dbReference type="ChEBI" id="CHEBI:29105"/>
        <note>catalytic</note>
    </ligand>
</feature>
<feature type="binding site" evidence="17">
    <location>
        <position position="203"/>
    </location>
    <ligand>
        <name>substrate</name>
    </ligand>
</feature>
<dbReference type="EC" id="3.5.4.26" evidence="15"/>
<comment type="pathway">
    <text evidence="2 15">Cofactor biosynthesis; riboflavin biosynthesis; 5-amino-6-(D-ribitylamino)uracil from GTP: step 2/4.</text>
</comment>
<evidence type="ECO:0000256" key="3">
    <source>
        <dbReference type="ARBA" id="ARBA00004910"/>
    </source>
</evidence>
<dbReference type="GO" id="GO:0050661">
    <property type="term" value="F:NADP binding"/>
    <property type="evidence" value="ECO:0007669"/>
    <property type="project" value="InterPro"/>
</dbReference>
<dbReference type="PROSITE" id="PS00903">
    <property type="entry name" value="CYT_DCMP_DEAMINASES_1"/>
    <property type="match status" value="1"/>
</dbReference>
<evidence type="ECO:0000256" key="1">
    <source>
        <dbReference type="ARBA" id="ARBA00002151"/>
    </source>
</evidence>
<feature type="binding site" evidence="17">
    <location>
        <position position="291"/>
    </location>
    <ligand>
        <name>substrate</name>
    </ligand>
</feature>
<dbReference type="STRING" id="889306.KP78_30510"/>
<dbReference type="Gene3D" id="3.40.430.10">
    <property type="entry name" value="Dihydrofolate Reductase, subunit A"/>
    <property type="match status" value="1"/>
</dbReference>
<keyword evidence="6 15" id="KW-0686">Riboflavin biosynthesis</keyword>
<keyword evidence="9 15" id="KW-0862">Zinc</keyword>
<evidence type="ECO:0000256" key="13">
    <source>
        <dbReference type="ARBA" id="ARBA00049861"/>
    </source>
</evidence>
<dbReference type="InterPro" id="IPR050765">
    <property type="entry name" value="Riboflavin_Biosynth_HTPR"/>
</dbReference>
<reference evidence="20 21" key="1">
    <citation type="submission" date="2015-01" db="EMBL/GenBank/DDBJ databases">
        <title>Genome sequencing of Jeotgalibacillus soli.</title>
        <authorList>
            <person name="Goh K.M."/>
            <person name="Chan K.-G."/>
            <person name="Yaakop A.S."/>
            <person name="Ee R."/>
            <person name="Gan H.M."/>
            <person name="Chan C.S."/>
        </authorList>
    </citation>
    <scope>NUCLEOTIDE SEQUENCE [LARGE SCALE GENOMIC DNA]</scope>
    <source>
        <strain evidence="20 21">P9</strain>
    </source>
</reference>
<evidence type="ECO:0000313" key="20">
    <source>
        <dbReference type="EMBL" id="KIL45507.1"/>
    </source>
</evidence>
<feature type="binding site" evidence="18">
    <location>
        <position position="74"/>
    </location>
    <ligand>
        <name>Zn(2+)</name>
        <dbReference type="ChEBI" id="CHEBI:29105"/>
        <note>catalytic</note>
    </ligand>
</feature>
<evidence type="ECO:0000256" key="2">
    <source>
        <dbReference type="ARBA" id="ARBA00004882"/>
    </source>
</evidence>
<dbReference type="RefSeq" id="WP_200889231.1">
    <property type="nucleotide sequence ID" value="NZ_JXRP01000018.1"/>
</dbReference>
<evidence type="ECO:0000256" key="8">
    <source>
        <dbReference type="ARBA" id="ARBA00022801"/>
    </source>
</evidence>
<evidence type="ECO:0000256" key="15">
    <source>
        <dbReference type="PIRNR" id="PIRNR006769"/>
    </source>
</evidence>
<feature type="binding site" evidence="17">
    <location>
        <position position="206"/>
    </location>
    <ligand>
        <name>substrate</name>
    </ligand>
</feature>
<dbReference type="GO" id="GO:0009231">
    <property type="term" value="P:riboflavin biosynthetic process"/>
    <property type="evidence" value="ECO:0007669"/>
    <property type="project" value="UniProtKB-UniPathway"/>
</dbReference>
<feature type="binding site" evidence="17">
    <location>
        <position position="153"/>
    </location>
    <ligand>
        <name>NADP(+)</name>
        <dbReference type="ChEBI" id="CHEBI:58349"/>
    </ligand>
</feature>
<evidence type="ECO:0000256" key="16">
    <source>
        <dbReference type="PIRSR" id="PIRSR006769-1"/>
    </source>
</evidence>
<feature type="binding site" evidence="17">
    <location>
        <position position="169"/>
    </location>
    <ligand>
        <name>NADP(+)</name>
        <dbReference type="ChEBI" id="CHEBI:58349"/>
    </ligand>
</feature>
<dbReference type="InterPro" id="IPR002734">
    <property type="entry name" value="RibDG_C"/>
</dbReference>
<dbReference type="InterPro" id="IPR011549">
    <property type="entry name" value="RibD_C"/>
</dbReference>
<evidence type="ECO:0000256" key="9">
    <source>
        <dbReference type="ARBA" id="ARBA00022833"/>
    </source>
</evidence>
<dbReference type="GO" id="GO:0008835">
    <property type="term" value="F:diaminohydroxyphosphoribosylaminopyrimidine deaminase activity"/>
    <property type="evidence" value="ECO:0007669"/>
    <property type="project" value="UniProtKB-EC"/>
</dbReference>
<dbReference type="InterPro" id="IPR024072">
    <property type="entry name" value="DHFR-like_dom_sf"/>
</dbReference>
<evidence type="ECO:0000259" key="19">
    <source>
        <dbReference type="PROSITE" id="PS51747"/>
    </source>
</evidence>
<feature type="active site" description="Proton donor" evidence="16">
    <location>
        <position position="51"/>
    </location>
</feature>
<organism evidence="20 21">
    <name type="scientific">Jeotgalibacillus soli</name>
    <dbReference type="NCBI Taxonomy" id="889306"/>
    <lineage>
        <taxon>Bacteria</taxon>
        <taxon>Bacillati</taxon>
        <taxon>Bacillota</taxon>
        <taxon>Bacilli</taxon>
        <taxon>Bacillales</taxon>
        <taxon>Caryophanaceae</taxon>
        <taxon>Jeotgalibacillus</taxon>
    </lineage>
</organism>
<sequence length="363" mass="39251">MDQKWMRLAIEMAKNTMGQTSPNPAVGAVVVKDGRVIGMGAHLKPGQGHAEVNALKQAGDEADGATIYVTLEPCSHHGKTPPCADLVIERRIKRVVIGSHDPNPLVAGKGIEKLIKAGLEVVVGVCEEEADALNEFFFHHIRTKKPFVTLKAAMTLDGKIATESGDSKWITSTEAREDVHLDRHLHDAILVGANTIKADNPLLTTRLPHGGISPIRIVLDTSLSIDKKSNILTDDSAETWIVCGKDASIEKEKQFLSASHVRVIRMEQPTILLPELLNRLGEDKIASIYVEGGARIHGAFLDAKLVDRLIVYVAPKIVGSGKALPVFNGIGVMKMNDALPLTIESMTLIGPDIKITAHLQKGE</sequence>
<keyword evidence="8 15" id="KW-0378">Hydrolase</keyword>
<keyword evidence="11 15" id="KW-0560">Oxidoreductase</keyword>
<dbReference type="EC" id="1.1.1.193" evidence="15"/>
<dbReference type="PANTHER" id="PTHR38011:SF7">
    <property type="entry name" value="2,5-DIAMINO-6-RIBOSYLAMINO-4(3H)-PYRIMIDINONE 5'-PHOSPHATE REDUCTASE"/>
    <property type="match status" value="1"/>
</dbReference>
<dbReference type="GO" id="GO:0008270">
    <property type="term" value="F:zinc ion binding"/>
    <property type="evidence" value="ECO:0007669"/>
    <property type="project" value="InterPro"/>
</dbReference>
<dbReference type="EMBL" id="JXRP01000018">
    <property type="protein sequence ID" value="KIL45507.1"/>
    <property type="molecule type" value="Genomic_DNA"/>
</dbReference>
<evidence type="ECO:0000313" key="21">
    <source>
        <dbReference type="Proteomes" id="UP000031938"/>
    </source>
</evidence>
<dbReference type="SUPFAM" id="SSF53597">
    <property type="entry name" value="Dihydrofolate reductase-like"/>
    <property type="match status" value="1"/>
</dbReference>
<dbReference type="Proteomes" id="UP000031938">
    <property type="component" value="Unassembled WGS sequence"/>
</dbReference>
<comment type="similarity">
    <text evidence="4 15">In the N-terminal section; belongs to the cytidine and deoxycytidylate deaminase family.</text>
</comment>
<comment type="catalytic activity">
    <reaction evidence="14 15">
        <text>2,5-diamino-6-hydroxy-4-(5-phosphoribosylamino)-pyrimidine + H2O + H(+) = 5-amino-6-(5-phospho-D-ribosylamino)uracil + NH4(+)</text>
        <dbReference type="Rhea" id="RHEA:21868"/>
        <dbReference type="ChEBI" id="CHEBI:15377"/>
        <dbReference type="ChEBI" id="CHEBI:15378"/>
        <dbReference type="ChEBI" id="CHEBI:28938"/>
        <dbReference type="ChEBI" id="CHEBI:58453"/>
        <dbReference type="ChEBI" id="CHEBI:58614"/>
        <dbReference type="EC" id="3.5.4.26"/>
    </reaction>
</comment>
<comment type="similarity">
    <text evidence="5 15">In the C-terminal section; belongs to the HTP reductase family.</text>
</comment>
<dbReference type="Pfam" id="PF00383">
    <property type="entry name" value="dCMP_cyt_deam_1"/>
    <property type="match status" value="1"/>
</dbReference>
<dbReference type="FunFam" id="3.40.140.10:FF:000025">
    <property type="entry name" value="Riboflavin biosynthesis protein RibD"/>
    <property type="match status" value="1"/>
</dbReference>
<comment type="pathway">
    <text evidence="3 15">Cofactor biosynthesis; riboflavin biosynthesis; 5-amino-6-(D-ribitylamino)uracil from GTP: step 3/4.</text>
</comment>
<protein>
    <recommendedName>
        <fullName evidence="15">Riboflavin biosynthesis protein RibD</fullName>
    </recommendedName>
    <domain>
        <recommendedName>
            <fullName evidence="15">Diaminohydroxyphosphoribosylaminopyrimidine deaminase</fullName>
            <shortName evidence="15">DRAP deaminase</shortName>
            <ecNumber evidence="15">3.5.4.26</ecNumber>
        </recommendedName>
        <alternativeName>
            <fullName evidence="15">Riboflavin-specific deaminase</fullName>
        </alternativeName>
    </domain>
    <domain>
        <recommendedName>
            <fullName evidence="15">5-amino-6-(5-phosphoribosylamino)uracil reductase</fullName>
            <ecNumber evidence="15">1.1.1.193</ecNumber>
        </recommendedName>
        <alternativeName>
            <fullName evidence="15">HTP reductase</fullName>
        </alternativeName>
    </domain>
</protein>
<dbReference type="Pfam" id="PF01872">
    <property type="entry name" value="RibD_C"/>
    <property type="match status" value="1"/>
</dbReference>
<evidence type="ECO:0000256" key="14">
    <source>
        <dbReference type="ARBA" id="ARBA00049886"/>
    </source>
</evidence>
<feature type="binding site" evidence="17">
    <location>
        <position position="183"/>
    </location>
    <ligand>
        <name>substrate</name>
    </ligand>
</feature>
<dbReference type="AlphaFoldDB" id="A0A0C2V996"/>
<dbReference type="CDD" id="cd01284">
    <property type="entry name" value="Riboflavin_deaminase-reductase"/>
    <property type="match status" value="1"/>
</dbReference>
<proteinExistence type="inferred from homology"/>
<evidence type="ECO:0000256" key="17">
    <source>
        <dbReference type="PIRSR" id="PIRSR006769-2"/>
    </source>
</evidence>
<evidence type="ECO:0000256" key="10">
    <source>
        <dbReference type="ARBA" id="ARBA00022857"/>
    </source>
</evidence>
<dbReference type="GO" id="GO:0008703">
    <property type="term" value="F:5-amino-6-(5-phosphoribosylamino)uracil reductase activity"/>
    <property type="evidence" value="ECO:0007669"/>
    <property type="project" value="UniProtKB-EC"/>
</dbReference>
<dbReference type="InterPro" id="IPR016192">
    <property type="entry name" value="APOBEC/CMP_deaminase_Zn-bd"/>
</dbReference>
<keyword evidence="21" id="KW-1185">Reference proteome</keyword>
<dbReference type="NCBIfam" id="TIGR00326">
    <property type="entry name" value="eubact_ribD"/>
    <property type="match status" value="1"/>
</dbReference>
<evidence type="ECO:0000256" key="4">
    <source>
        <dbReference type="ARBA" id="ARBA00005259"/>
    </source>
</evidence>
<feature type="binding site" evidence="17">
    <location>
        <position position="195"/>
    </location>
    <ligand>
        <name>NADP(+)</name>
        <dbReference type="ChEBI" id="CHEBI:58349"/>
    </ligand>
</feature>
<keyword evidence="12" id="KW-0511">Multifunctional enzyme</keyword>
<feature type="domain" description="CMP/dCMP-type deaminase" evidence="19">
    <location>
        <begin position="1"/>
        <end position="122"/>
    </location>
</feature>
<evidence type="ECO:0000256" key="7">
    <source>
        <dbReference type="ARBA" id="ARBA00022723"/>
    </source>
</evidence>
<dbReference type="NCBIfam" id="TIGR00227">
    <property type="entry name" value="ribD_Cterm"/>
    <property type="match status" value="1"/>
</dbReference>
<accession>A0A0C2V996</accession>
<evidence type="ECO:0000256" key="5">
    <source>
        <dbReference type="ARBA" id="ARBA00007417"/>
    </source>
</evidence>
<keyword evidence="10 15" id="KW-0521">NADP</keyword>
<feature type="binding site" evidence="17">
    <location>
        <position position="221"/>
    </location>
    <ligand>
        <name>NADP(+)</name>
        <dbReference type="ChEBI" id="CHEBI:58349"/>
    </ligand>
</feature>
<evidence type="ECO:0000256" key="11">
    <source>
        <dbReference type="ARBA" id="ARBA00023002"/>
    </source>
</evidence>
<comment type="cofactor">
    <cofactor evidence="15 18">
        <name>Zn(2+)</name>
        <dbReference type="ChEBI" id="CHEBI:29105"/>
    </cofactor>
    <text evidence="15 18">Binds 1 zinc ion.</text>
</comment>
<evidence type="ECO:0000256" key="18">
    <source>
        <dbReference type="PIRSR" id="PIRSR006769-3"/>
    </source>
</evidence>
<dbReference type="InterPro" id="IPR016193">
    <property type="entry name" value="Cytidine_deaminase-like"/>
</dbReference>
<dbReference type="InterPro" id="IPR002125">
    <property type="entry name" value="CMP_dCMP_dom"/>
</dbReference>